<name>A0A6N7Z2T5_9PSEU</name>
<dbReference type="EMBL" id="WMBA01000003">
    <property type="protein sequence ID" value="MTD53076.1"/>
    <property type="molecule type" value="Genomic_DNA"/>
</dbReference>
<dbReference type="SUPFAM" id="SSF48452">
    <property type="entry name" value="TPR-like"/>
    <property type="match status" value="1"/>
</dbReference>
<dbReference type="Gene3D" id="1.10.10.10">
    <property type="entry name" value="Winged helix-like DNA-binding domain superfamily/Winged helix DNA-binding domain"/>
    <property type="match status" value="1"/>
</dbReference>
<dbReference type="PANTHER" id="PTHR35807">
    <property type="entry name" value="TRANSCRIPTIONAL REGULATOR REDD-RELATED"/>
    <property type="match status" value="1"/>
</dbReference>
<dbReference type="InterPro" id="IPR005158">
    <property type="entry name" value="BTAD"/>
</dbReference>
<dbReference type="Proteomes" id="UP000440096">
    <property type="component" value="Unassembled WGS sequence"/>
</dbReference>
<dbReference type="Pfam" id="PF03704">
    <property type="entry name" value="BTAD"/>
    <property type="match status" value="1"/>
</dbReference>
<dbReference type="Gene3D" id="1.25.40.10">
    <property type="entry name" value="Tetratricopeptide repeat domain"/>
    <property type="match status" value="1"/>
</dbReference>
<accession>A0A6N7Z2T5</accession>
<gene>
    <name evidence="2" type="ORF">GKO32_03660</name>
</gene>
<proteinExistence type="predicted"/>
<comment type="caution">
    <text evidence="2">The sequence shown here is derived from an EMBL/GenBank/DDBJ whole genome shotgun (WGS) entry which is preliminary data.</text>
</comment>
<keyword evidence="3" id="KW-1185">Reference proteome</keyword>
<protein>
    <submittedName>
        <fullName evidence="2">SARP family transcriptional regulator</fullName>
    </submittedName>
</protein>
<dbReference type="InterPro" id="IPR011990">
    <property type="entry name" value="TPR-like_helical_dom_sf"/>
</dbReference>
<dbReference type="SMART" id="SM01043">
    <property type="entry name" value="BTAD"/>
    <property type="match status" value="1"/>
</dbReference>
<dbReference type="OrthoDB" id="5509004at2"/>
<reference evidence="2 3" key="1">
    <citation type="submission" date="2019-11" db="EMBL/GenBank/DDBJ databases">
        <title>Draft genome of Amycolatopsis RM579.</title>
        <authorList>
            <person name="Duangmal K."/>
            <person name="Mingma R."/>
        </authorList>
    </citation>
    <scope>NUCLEOTIDE SEQUENCE [LARGE SCALE GENOMIC DNA]</scope>
    <source>
        <strain evidence="2 3">RM579</strain>
    </source>
</reference>
<feature type="domain" description="Bacterial transcriptional activator" evidence="1">
    <location>
        <begin position="109"/>
        <end position="251"/>
    </location>
</feature>
<organism evidence="2 3">
    <name type="scientific">Amycolatopsis pithecellobii</name>
    <dbReference type="NCBI Taxonomy" id="664692"/>
    <lineage>
        <taxon>Bacteria</taxon>
        <taxon>Bacillati</taxon>
        <taxon>Actinomycetota</taxon>
        <taxon>Actinomycetes</taxon>
        <taxon>Pseudonocardiales</taxon>
        <taxon>Pseudonocardiaceae</taxon>
        <taxon>Amycolatopsis</taxon>
    </lineage>
</organism>
<dbReference type="AlphaFoldDB" id="A0A6N7Z2T5"/>
<evidence type="ECO:0000313" key="2">
    <source>
        <dbReference type="EMBL" id="MTD53076.1"/>
    </source>
</evidence>
<evidence type="ECO:0000259" key="1">
    <source>
        <dbReference type="SMART" id="SM01043"/>
    </source>
</evidence>
<dbReference type="InterPro" id="IPR036388">
    <property type="entry name" value="WH-like_DNA-bd_sf"/>
</dbReference>
<sequence>MRDVRSERGRWLRPGDPSEGCHLTLVGGFSLRHGGSRIELAPGVQRLVAFLALRQRQPRGYVAGILWPEQSQENALASLRTAVWRARSHVPELLTSTRHDVDLHPDVTVDVHQLAEVARYPLDQSRLQSLADQRGVLDILASHGELLPGWYDDWVLVERERVRLQHVRALETLADQLLRGDQPSDAVRAALAATTLEPFRDSAHAVVMRAYLSEGNTSEAIRHFQHYRSQLHRELGVGPSIAVQRLIRPHLARFAG</sequence>
<dbReference type="InterPro" id="IPR051677">
    <property type="entry name" value="AfsR-DnrI-RedD_regulator"/>
</dbReference>
<evidence type="ECO:0000313" key="3">
    <source>
        <dbReference type="Proteomes" id="UP000440096"/>
    </source>
</evidence>